<gene>
    <name evidence="5" type="ORF">NO357_01190</name>
</gene>
<evidence type="ECO:0000313" key="6">
    <source>
        <dbReference type="Proteomes" id="UP001226762"/>
    </source>
</evidence>
<reference evidence="5" key="2">
    <citation type="submission" date="2023-02" db="EMBL/GenBank/DDBJ databases">
        <title>'Rhodoalgimonas zhirmunskyi' gen. nov., isolated from a red alga.</title>
        <authorList>
            <person name="Nedashkovskaya O.I."/>
            <person name="Otstavnykh N.Y."/>
            <person name="Bystritskaya E.P."/>
            <person name="Balabanova L.A."/>
            <person name="Isaeva M.P."/>
        </authorList>
    </citation>
    <scope>NUCLEOTIDE SEQUENCE</scope>
    <source>
        <strain evidence="5">KCTC 52189</strain>
    </source>
</reference>
<feature type="compositionally biased region" description="Acidic residues" evidence="4">
    <location>
        <begin position="195"/>
        <end position="205"/>
    </location>
</feature>
<dbReference type="Pfam" id="PF03938">
    <property type="entry name" value="OmpH"/>
    <property type="match status" value="1"/>
</dbReference>
<dbReference type="RefSeq" id="WP_306733778.1">
    <property type="nucleotide sequence ID" value="NZ_JANHAX010000001.1"/>
</dbReference>
<dbReference type="Gene3D" id="3.30.910.20">
    <property type="entry name" value="Skp domain"/>
    <property type="match status" value="1"/>
</dbReference>
<evidence type="ECO:0000313" key="5">
    <source>
        <dbReference type="EMBL" id="MDQ2088513.1"/>
    </source>
</evidence>
<evidence type="ECO:0000256" key="4">
    <source>
        <dbReference type="SAM" id="MobiDB-lite"/>
    </source>
</evidence>
<name>A0AAE3WBC6_9RHOB</name>
<feature type="coiled-coil region" evidence="3">
    <location>
        <begin position="59"/>
        <end position="86"/>
    </location>
</feature>
<feature type="region of interest" description="Disordered" evidence="4">
    <location>
        <begin position="184"/>
        <end position="205"/>
    </location>
</feature>
<proteinExistence type="inferred from homology"/>
<keyword evidence="6" id="KW-1185">Reference proteome</keyword>
<dbReference type="InterPro" id="IPR005632">
    <property type="entry name" value="Chaperone_Skp"/>
</dbReference>
<dbReference type="EMBL" id="JANHAX010000001">
    <property type="protein sequence ID" value="MDQ2088513.1"/>
    <property type="molecule type" value="Genomic_DNA"/>
</dbReference>
<dbReference type="GO" id="GO:0005829">
    <property type="term" value="C:cytosol"/>
    <property type="evidence" value="ECO:0007669"/>
    <property type="project" value="TreeGrafter"/>
</dbReference>
<comment type="caution">
    <text evidence="5">The sequence shown here is derived from an EMBL/GenBank/DDBJ whole genome shotgun (WGS) entry which is preliminary data.</text>
</comment>
<dbReference type="SMART" id="SM00935">
    <property type="entry name" value="OmpH"/>
    <property type="match status" value="1"/>
</dbReference>
<evidence type="ECO:0000256" key="2">
    <source>
        <dbReference type="ARBA" id="ARBA00022729"/>
    </source>
</evidence>
<dbReference type="InterPro" id="IPR024930">
    <property type="entry name" value="Skp_dom_sf"/>
</dbReference>
<comment type="similarity">
    <text evidence="1">Belongs to the Skp family.</text>
</comment>
<keyword evidence="3" id="KW-0175">Coiled coil</keyword>
<dbReference type="SUPFAM" id="SSF111384">
    <property type="entry name" value="OmpH-like"/>
    <property type="match status" value="1"/>
</dbReference>
<reference evidence="5" key="1">
    <citation type="submission" date="2022-07" db="EMBL/GenBank/DDBJ databases">
        <authorList>
            <person name="Otstavnykh N."/>
            <person name="Isaeva M."/>
            <person name="Bystritskaya E."/>
        </authorList>
    </citation>
    <scope>NUCLEOTIDE SEQUENCE</scope>
    <source>
        <strain evidence="5">KCTC 52189</strain>
    </source>
</reference>
<dbReference type="GO" id="GO:0051082">
    <property type="term" value="F:unfolded protein binding"/>
    <property type="evidence" value="ECO:0007669"/>
    <property type="project" value="InterPro"/>
</dbReference>
<dbReference type="AlphaFoldDB" id="A0AAE3WBC6"/>
<evidence type="ECO:0000256" key="1">
    <source>
        <dbReference type="ARBA" id="ARBA00009091"/>
    </source>
</evidence>
<dbReference type="PANTHER" id="PTHR35089:SF1">
    <property type="entry name" value="CHAPERONE PROTEIN SKP"/>
    <property type="match status" value="1"/>
</dbReference>
<keyword evidence="2" id="KW-0732">Signal</keyword>
<dbReference type="GO" id="GO:0050821">
    <property type="term" value="P:protein stabilization"/>
    <property type="evidence" value="ECO:0007669"/>
    <property type="project" value="TreeGrafter"/>
</dbReference>
<evidence type="ECO:0000256" key="3">
    <source>
        <dbReference type="SAM" id="Coils"/>
    </source>
</evidence>
<protein>
    <submittedName>
        <fullName evidence="5">OmpH family outer membrane protein</fullName>
    </submittedName>
</protein>
<dbReference type="PANTHER" id="PTHR35089">
    <property type="entry name" value="CHAPERONE PROTEIN SKP"/>
    <property type="match status" value="1"/>
</dbReference>
<organism evidence="5 6">
    <name type="scientific">Marimonas arenosa</name>
    <dbReference type="NCBI Taxonomy" id="1795305"/>
    <lineage>
        <taxon>Bacteria</taxon>
        <taxon>Pseudomonadati</taxon>
        <taxon>Pseudomonadota</taxon>
        <taxon>Alphaproteobacteria</taxon>
        <taxon>Rhodobacterales</taxon>
        <taxon>Paracoccaceae</taxon>
        <taxon>Marimonas</taxon>
    </lineage>
</organism>
<accession>A0AAE3WBC6</accession>
<sequence length="205" mass="22069">MTVRALGRVQAAAAGLLALCLSFVPLSLASQQLGLPTTNIVVIDTNQLFAESAFGQRVKNEIEADSRALAAENRRIEAELAAEEKALTEERAGMTPQAFRDKADAFDAKVRRTREEQEAKALALAEESDKAQRRFLTVAQPVLEELMAETGAALLLDQRAVLLSVQEINITDVAVRRIDRAIGDGSAIVPQAPDPDPEPGDPGQD</sequence>
<dbReference type="Proteomes" id="UP001226762">
    <property type="component" value="Unassembled WGS sequence"/>
</dbReference>